<organism evidence="2 3">
    <name type="scientific">Phaeodactylum tricornutum (strain CCAP 1055/1)</name>
    <dbReference type="NCBI Taxonomy" id="556484"/>
    <lineage>
        <taxon>Eukaryota</taxon>
        <taxon>Sar</taxon>
        <taxon>Stramenopiles</taxon>
        <taxon>Ochrophyta</taxon>
        <taxon>Bacillariophyta</taxon>
        <taxon>Bacillariophyceae</taxon>
        <taxon>Bacillariophycidae</taxon>
        <taxon>Naviculales</taxon>
        <taxon>Phaeodactylaceae</taxon>
        <taxon>Phaeodactylum</taxon>
    </lineage>
</organism>
<gene>
    <name evidence="2" type="ORF">PHATRDRAFT_50241</name>
</gene>
<dbReference type="HOGENOM" id="CLU_322249_0_0_1"/>
<dbReference type="PaxDb" id="2850-Phatr50241"/>
<dbReference type="SUPFAM" id="SSF51197">
    <property type="entry name" value="Clavaminate synthase-like"/>
    <property type="match status" value="1"/>
</dbReference>
<proteinExistence type="predicted"/>
<keyword evidence="1" id="KW-0472">Membrane</keyword>
<feature type="transmembrane region" description="Helical" evidence="1">
    <location>
        <begin position="518"/>
        <end position="536"/>
    </location>
</feature>
<dbReference type="GeneID" id="7199096"/>
<keyword evidence="1" id="KW-0812">Transmembrane</keyword>
<keyword evidence="3" id="KW-1185">Reference proteome</keyword>
<dbReference type="Proteomes" id="UP000000759">
    <property type="component" value="Chromosome 28"/>
</dbReference>
<dbReference type="PANTHER" id="PTHR37563">
    <property type="entry name" value="PHYTANOYL-COA DIOXYGENASE FAMILY PROTEIN (AFU_ORTHOLOGUE AFUA_2G03330)"/>
    <property type="match status" value="1"/>
</dbReference>
<dbReference type="InterPro" id="IPR051961">
    <property type="entry name" value="Fungal_Metabolite_Diox"/>
</dbReference>
<dbReference type="AlphaFoldDB" id="B7GDF1"/>
<sequence length="899" mass="101885">MDSSTMAHASNFAIAEDQTSCQRSYPTTPAFQTHSDSSDTFAAELLIRPNAVTPTISRSFLWILGYTLRTLFCDIPLLVVLLTYFSLNWIHHVHDNYLYPQMQALVWDEERATQDITYYTRFCDADDMTTKNGADLFLPRDASPKEAYEHQLLHGFTIFKSVLTTPTARDLRSFVSSRNRNLTSMESIFVIEGNNRFSFGLGTEEPSVAKAMKELANHDQLRRSLEKIIGPNPALIEMTAITSSYGAVAQWWHDDVIPTASAVKYARTFAPSYSVFVQLQNTTKQMGATSACPGSHYCGAGRMDLFCDEEGFQVVGDDGYWGIGDALLMNMNSYHRGAAHTDPEGEDRVMLILTFAPKPEPRVESRQMSEGITFSLRWDMWGHTLYDLARADTRMTQPWATLRALGLYKPDESDWGTDYISSTSMRLLNDYNGFIPDDLASFIEAGGFPLLPSFLQAEFNEDHGPQDAWYHFILETFFICKEFMKRVSIAAIVGYVAFFLLVASWSGKKNRAAKFFDAILRLLLILGVVYLAEILARRHVDESLWAIDIKANRRYSSVFTNELHYDVVAKGSSTFPTRHDVLIENRYGSEYLAMYDDYINGHPGNRVFGKAVRKAAPYFSSYSDLFKKATIGFVVETIEMELGRFLLQGPKGNWYLMEREEALDYTAKEIAALSSPGTKAVRDRIRLLKGDCRFGVYRDTAMSKSHNFPYLKSLEDLVLACGRRLVQRNPLLPLGVNANRERVFFGQTRMLQPPVTRAQFKRRGVDLGIGSNPEPPSELAWLKSGDFVEGVVDGYWYVGELSLITAHGLYHIDYPDGDSNYVDEYEIRSVLPLDVGEKAEYFHSSEGIYVSSTVTAVLNDFLYNIIIDETGKSVEEAVIEHFRRPLQVEVERYEYQAAY</sequence>
<evidence type="ECO:0000313" key="3">
    <source>
        <dbReference type="Proteomes" id="UP000000759"/>
    </source>
</evidence>
<protein>
    <submittedName>
        <fullName evidence="2">Uncharacterized protein</fullName>
    </submittedName>
</protein>
<dbReference type="EMBL" id="CM000630">
    <property type="protein sequence ID" value="EEC43333.1"/>
    <property type="molecule type" value="Genomic_DNA"/>
</dbReference>
<keyword evidence="1" id="KW-1133">Transmembrane helix</keyword>
<dbReference type="PANTHER" id="PTHR37563:SF2">
    <property type="entry name" value="PHYTANOYL-COA DIOXYGENASE FAMILY PROTEIN (AFU_ORTHOLOGUE AFUA_2G03330)"/>
    <property type="match status" value="1"/>
</dbReference>
<dbReference type="OrthoDB" id="43557at2759"/>
<reference evidence="2 3" key="1">
    <citation type="journal article" date="2008" name="Nature">
        <title>The Phaeodactylum genome reveals the evolutionary history of diatom genomes.</title>
        <authorList>
            <person name="Bowler C."/>
            <person name="Allen A.E."/>
            <person name="Badger J.H."/>
            <person name="Grimwood J."/>
            <person name="Jabbari K."/>
            <person name="Kuo A."/>
            <person name="Maheswari U."/>
            <person name="Martens C."/>
            <person name="Maumus F."/>
            <person name="Otillar R.P."/>
            <person name="Rayko E."/>
            <person name="Salamov A."/>
            <person name="Vandepoele K."/>
            <person name="Beszteri B."/>
            <person name="Gruber A."/>
            <person name="Heijde M."/>
            <person name="Katinka M."/>
            <person name="Mock T."/>
            <person name="Valentin K."/>
            <person name="Verret F."/>
            <person name="Berges J.A."/>
            <person name="Brownlee C."/>
            <person name="Cadoret J.P."/>
            <person name="Chiovitti A."/>
            <person name="Choi C.J."/>
            <person name="Coesel S."/>
            <person name="De Martino A."/>
            <person name="Detter J.C."/>
            <person name="Durkin C."/>
            <person name="Falciatore A."/>
            <person name="Fournet J."/>
            <person name="Haruta M."/>
            <person name="Huysman M.J."/>
            <person name="Jenkins B.D."/>
            <person name="Jiroutova K."/>
            <person name="Jorgensen R.E."/>
            <person name="Joubert Y."/>
            <person name="Kaplan A."/>
            <person name="Kroger N."/>
            <person name="Kroth P.G."/>
            <person name="La Roche J."/>
            <person name="Lindquist E."/>
            <person name="Lommer M."/>
            <person name="Martin-Jezequel V."/>
            <person name="Lopez P.J."/>
            <person name="Lucas S."/>
            <person name="Mangogna M."/>
            <person name="McGinnis K."/>
            <person name="Medlin L.K."/>
            <person name="Montsant A."/>
            <person name="Oudot-Le Secq M.P."/>
            <person name="Napoli C."/>
            <person name="Obornik M."/>
            <person name="Parker M.S."/>
            <person name="Petit J.L."/>
            <person name="Porcel B.M."/>
            <person name="Poulsen N."/>
            <person name="Robison M."/>
            <person name="Rychlewski L."/>
            <person name="Rynearson T.A."/>
            <person name="Schmutz J."/>
            <person name="Shapiro H."/>
            <person name="Siaut M."/>
            <person name="Stanley M."/>
            <person name="Sussman M.R."/>
            <person name="Taylor A.R."/>
            <person name="Vardi A."/>
            <person name="von Dassow P."/>
            <person name="Vyverman W."/>
            <person name="Willis A."/>
            <person name="Wyrwicz L.S."/>
            <person name="Rokhsar D.S."/>
            <person name="Weissenbach J."/>
            <person name="Armbrust E.V."/>
            <person name="Green B.R."/>
            <person name="Van de Peer Y."/>
            <person name="Grigoriev I.V."/>
        </authorList>
    </citation>
    <scope>NUCLEOTIDE SEQUENCE [LARGE SCALE GENOMIC DNA]</scope>
    <source>
        <strain evidence="2 3">CCAP 1055/1</strain>
    </source>
</reference>
<dbReference type="InParanoid" id="B7GDF1"/>
<feature type="transmembrane region" description="Helical" evidence="1">
    <location>
        <begin position="487"/>
        <end position="506"/>
    </location>
</feature>
<accession>B7GDF1</accession>
<evidence type="ECO:0000256" key="1">
    <source>
        <dbReference type="SAM" id="Phobius"/>
    </source>
</evidence>
<evidence type="ECO:0000313" key="2">
    <source>
        <dbReference type="EMBL" id="EEC43333.1"/>
    </source>
</evidence>
<dbReference type="Gene3D" id="2.60.120.620">
    <property type="entry name" value="q2cbj1_9rhob like domain"/>
    <property type="match status" value="1"/>
</dbReference>
<name>B7GDF1_PHATC</name>
<dbReference type="KEGG" id="pti:PHATRDRAFT_50241"/>
<reference evidence="3" key="2">
    <citation type="submission" date="2008-08" db="EMBL/GenBank/DDBJ databases">
        <authorList>
            <consortium name="Diatom Consortium"/>
            <person name="Grigoriev I."/>
            <person name="Grimwood J."/>
            <person name="Kuo A."/>
            <person name="Otillar R.P."/>
            <person name="Salamov A."/>
            <person name="Detter J.C."/>
            <person name="Lindquist E."/>
            <person name="Shapiro H."/>
            <person name="Lucas S."/>
            <person name="Glavina del Rio T."/>
            <person name="Pitluck S."/>
            <person name="Rokhsar D."/>
            <person name="Bowler C."/>
        </authorList>
    </citation>
    <scope>GENOME REANNOTATION</scope>
    <source>
        <strain evidence="3">CCAP 1055/1</strain>
    </source>
</reference>
<dbReference type="RefSeq" id="XP_002185201.1">
    <property type="nucleotide sequence ID" value="XM_002185165.1"/>
</dbReference>